<keyword evidence="2" id="KW-0812">Transmembrane</keyword>
<sequence length="630" mass="72341">MTRFSRKDGSNPGLRYVWLIMTGLFCGLTTSIVYNRMYHSYEVSQSLMVVSIDTMNVVTPPQEHHLQHLQKLQTEQLEKQIKSQKQREVIKEQDVSVEVAPAQKPKKKKKHTKKKQERQEVVLKNLQSTTALTTPAKTQSTATIKPQVQQRQQHGEEDQHSDVVTTGPKQIQPAKLSPEDQKLKAAVVRQLEESEVSSSDHPHAHTVYFLNQTQVTQKDSFSASWIMAKKDFLDMNLDPVKMCEDAAFKAWNTRRHKLRMPLDYFDWSVEHLSKWWKVLDYDYREAPVWNSVIGKLAQYIENGATDYPTTSDPPVFSETIATIAFQPYKAPGNPKRKKDEQHTRAYNLTIVSLAATIESLRRAEMGRVVVVGSESNHYNYTMDALHYMQQHLHIPHSSPHSAGHLEVAYVSFDKASAKTKIMKRNMPRACLVGARKAFLAADATTKTEEDTQHLNDWFGTTRDPSHWKYLYLTEPDSILTTRATSLPQIKEEMDLRGGIIAPMRLQPIPHESDVGEGFQYGDRYLHENEGFQVMELDHYEQHHDVCCDHYQGQDIRPGLSDFLGCGHRKWFLCGLDQKYREVQDPHERLRPYQLFRLKRGTGITTIAGNLFARRCFPGQASVCKPPHVHA</sequence>
<reference evidence="3" key="1">
    <citation type="submission" date="2020-06" db="EMBL/GenBank/DDBJ databases">
        <authorList>
            <consortium name="Plant Systems Biology data submission"/>
        </authorList>
    </citation>
    <scope>NUCLEOTIDE SEQUENCE</scope>
    <source>
        <strain evidence="3">D6</strain>
    </source>
</reference>
<evidence type="ECO:0000256" key="2">
    <source>
        <dbReference type="SAM" id="Phobius"/>
    </source>
</evidence>
<feature type="compositionally biased region" description="Basic residues" evidence="1">
    <location>
        <begin position="104"/>
        <end position="116"/>
    </location>
</feature>
<dbReference type="AlphaFoldDB" id="A0A9N8HTQ8"/>
<evidence type="ECO:0000313" key="3">
    <source>
        <dbReference type="EMBL" id="CAB9525102.1"/>
    </source>
</evidence>
<feature type="transmembrane region" description="Helical" evidence="2">
    <location>
        <begin position="16"/>
        <end position="34"/>
    </location>
</feature>
<comment type="caution">
    <text evidence="3">The sequence shown here is derived from an EMBL/GenBank/DDBJ whole genome shotgun (WGS) entry which is preliminary data.</text>
</comment>
<accession>A0A9N8HTQ8</accession>
<keyword evidence="2" id="KW-0472">Membrane</keyword>
<keyword evidence="4" id="KW-1185">Reference proteome</keyword>
<feature type="compositionally biased region" description="Polar residues" evidence="1">
    <location>
        <begin position="125"/>
        <end position="152"/>
    </location>
</feature>
<dbReference type="EMBL" id="CAICTM010001628">
    <property type="protein sequence ID" value="CAB9525102.1"/>
    <property type="molecule type" value="Genomic_DNA"/>
</dbReference>
<evidence type="ECO:0000313" key="4">
    <source>
        <dbReference type="Proteomes" id="UP001153069"/>
    </source>
</evidence>
<proteinExistence type="predicted"/>
<name>A0A9N8HTQ8_9STRA</name>
<keyword evidence="2" id="KW-1133">Transmembrane helix</keyword>
<feature type="region of interest" description="Disordered" evidence="1">
    <location>
        <begin position="90"/>
        <end position="181"/>
    </location>
</feature>
<gene>
    <name evidence="3" type="ORF">SEMRO_1630_G287170.1</name>
</gene>
<protein>
    <submittedName>
        <fullName evidence="3">Uncharacterized protein</fullName>
    </submittedName>
</protein>
<evidence type="ECO:0000256" key="1">
    <source>
        <dbReference type="SAM" id="MobiDB-lite"/>
    </source>
</evidence>
<organism evidence="3 4">
    <name type="scientific">Seminavis robusta</name>
    <dbReference type="NCBI Taxonomy" id="568900"/>
    <lineage>
        <taxon>Eukaryota</taxon>
        <taxon>Sar</taxon>
        <taxon>Stramenopiles</taxon>
        <taxon>Ochrophyta</taxon>
        <taxon>Bacillariophyta</taxon>
        <taxon>Bacillariophyceae</taxon>
        <taxon>Bacillariophycidae</taxon>
        <taxon>Naviculales</taxon>
        <taxon>Naviculaceae</taxon>
        <taxon>Seminavis</taxon>
    </lineage>
</organism>
<dbReference type="Proteomes" id="UP001153069">
    <property type="component" value="Unassembled WGS sequence"/>
</dbReference>